<sequence length="277" mass="31164">MDKEHRLEEHQQAPPVIHPIIEFPKDIERIPCLIVNAYLVGDPGENTDWILVDTGLANSADKIQEAAFHRFGDQHPKAIILTHGHFDHIGSLEELLDHWHVPVFAHELELPYLTGQKDYPAADPTVGGGLMSLISPLYPHSRINLGKRIQPLPQTGQVPFMDQWRWLATPGHSPGHISLWREQDRTLITGDAFITVEQESALSVMSQNEEVHGPPKYFTTDWKAAEQSVKRLNELNPAFAYTGHGQPMKGQPLTQGLNHLASQFQTLAVPDHGRYLH</sequence>
<reference evidence="2" key="1">
    <citation type="journal article" date="2014" name="Int. J. Syst. Evol. Microbiol.">
        <title>Complete genome sequence of Corynebacterium casei LMG S-19264T (=DSM 44701T), isolated from a smear-ripened cheese.</title>
        <authorList>
            <consortium name="US DOE Joint Genome Institute (JGI-PGF)"/>
            <person name="Walter F."/>
            <person name="Albersmeier A."/>
            <person name="Kalinowski J."/>
            <person name="Ruckert C."/>
        </authorList>
    </citation>
    <scope>NUCLEOTIDE SEQUENCE</scope>
    <source>
        <strain evidence="2">CGMCC 1.12777</strain>
    </source>
</reference>
<dbReference type="SUPFAM" id="SSF56281">
    <property type="entry name" value="Metallo-hydrolase/oxidoreductase"/>
    <property type="match status" value="1"/>
</dbReference>
<feature type="domain" description="Metallo-beta-lactamase" evidence="1">
    <location>
        <begin position="34"/>
        <end position="244"/>
    </location>
</feature>
<protein>
    <submittedName>
        <fullName evidence="2">MBL fold metallo-hydrolase</fullName>
    </submittedName>
</protein>
<dbReference type="PANTHER" id="PTHR42951:SF17">
    <property type="entry name" value="METALLO-BETA-LACTAMASE DOMAIN-CONTAINING PROTEIN"/>
    <property type="match status" value="1"/>
</dbReference>
<dbReference type="CDD" id="cd07721">
    <property type="entry name" value="yflN-like_MBL-fold"/>
    <property type="match status" value="1"/>
</dbReference>
<dbReference type="AlphaFoldDB" id="A0A8J2ZU42"/>
<dbReference type="Pfam" id="PF00753">
    <property type="entry name" value="Lactamase_B"/>
    <property type="match status" value="1"/>
</dbReference>
<evidence type="ECO:0000313" key="3">
    <source>
        <dbReference type="Proteomes" id="UP000656813"/>
    </source>
</evidence>
<reference evidence="2" key="2">
    <citation type="submission" date="2020-09" db="EMBL/GenBank/DDBJ databases">
        <authorList>
            <person name="Sun Q."/>
            <person name="Zhou Y."/>
        </authorList>
    </citation>
    <scope>NUCLEOTIDE SEQUENCE</scope>
    <source>
        <strain evidence="2">CGMCC 1.12777</strain>
    </source>
</reference>
<accession>A0A8J2ZU42</accession>
<gene>
    <name evidence="2" type="ORF">GCM10007096_12720</name>
</gene>
<dbReference type="Proteomes" id="UP000656813">
    <property type="component" value="Unassembled WGS sequence"/>
</dbReference>
<keyword evidence="3" id="KW-1185">Reference proteome</keyword>
<comment type="caution">
    <text evidence="2">The sequence shown here is derived from an EMBL/GenBank/DDBJ whole genome shotgun (WGS) entry which is preliminary data.</text>
</comment>
<evidence type="ECO:0000313" key="2">
    <source>
        <dbReference type="EMBL" id="GGH78778.1"/>
    </source>
</evidence>
<dbReference type="PANTHER" id="PTHR42951">
    <property type="entry name" value="METALLO-BETA-LACTAMASE DOMAIN-CONTAINING"/>
    <property type="match status" value="1"/>
</dbReference>
<name>A0A8J2ZU42_9BACL</name>
<dbReference type="RefSeq" id="WP_188496564.1">
    <property type="nucleotide sequence ID" value="NZ_BMFV01000007.1"/>
</dbReference>
<dbReference type="SMART" id="SM00849">
    <property type="entry name" value="Lactamase_B"/>
    <property type="match status" value="1"/>
</dbReference>
<dbReference type="EMBL" id="BMFV01000007">
    <property type="protein sequence ID" value="GGH78778.1"/>
    <property type="molecule type" value="Genomic_DNA"/>
</dbReference>
<organism evidence="2 3">
    <name type="scientific">Pullulanibacillus pueri</name>
    <dbReference type="NCBI Taxonomy" id="1437324"/>
    <lineage>
        <taxon>Bacteria</taxon>
        <taxon>Bacillati</taxon>
        <taxon>Bacillota</taxon>
        <taxon>Bacilli</taxon>
        <taxon>Bacillales</taxon>
        <taxon>Sporolactobacillaceae</taxon>
        <taxon>Pullulanibacillus</taxon>
    </lineage>
</organism>
<dbReference type="Gene3D" id="3.60.15.10">
    <property type="entry name" value="Ribonuclease Z/Hydroxyacylglutathione hydrolase-like"/>
    <property type="match status" value="1"/>
</dbReference>
<dbReference type="InterPro" id="IPR050855">
    <property type="entry name" value="NDM-1-like"/>
</dbReference>
<proteinExistence type="predicted"/>
<dbReference type="InterPro" id="IPR001279">
    <property type="entry name" value="Metallo-B-lactamas"/>
</dbReference>
<dbReference type="InterPro" id="IPR036866">
    <property type="entry name" value="RibonucZ/Hydroxyglut_hydro"/>
</dbReference>
<evidence type="ECO:0000259" key="1">
    <source>
        <dbReference type="SMART" id="SM00849"/>
    </source>
</evidence>